<dbReference type="SUPFAM" id="SSF103473">
    <property type="entry name" value="MFS general substrate transporter"/>
    <property type="match status" value="1"/>
</dbReference>
<keyword evidence="4 6" id="KW-0472">Membrane</keyword>
<keyword evidence="2 6" id="KW-0812">Transmembrane</keyword>
<evidence type="ECO:0000256" key="2">
    <source>
        <dbReference type="ARBA" id="ARBA00022692"/>
    </source>
</evidence>
<feature type="transmembrane region" description="Helical" evidence="6">
    <location>
        <begin position="394"/>
        <end position="421"/>
    </location>
</feature>
<feature type="transmembrane region" description="Helical" evidence="6">
    <location>
        <begin position="71"/>
        <end position="91"/>
    </location>
</feature>
<feature type="transmembrane region" description="Helical" evidence="6">
    <location>
        <begin position="226"/>
        <end position="247"/>
    </location>
</feature>
<dbReference type="Pfam" id="PF07690">
    <property type="entry name" value="MFS_1"/>
    <property type="match status" value="1"/>
</dbReference>
<dbReference type="InterPro" id="IPR011701">
    <property type="entry name" value="MFS"/>
</dbReference>
<keyword evidence="3 6" id="KW-1133">Transmembrane helix</keyword>
<feature type="transmembrane region" description="Helical" evidence="6">
    <location>
        <begin position="480"/>
        <end position="497"/>
    </location>
</feature>
<evidence type="ECO:0000313" key="9">
    <source>
        <dbReference type="Proteomes" id="UP000800041"/>
    </source>
</evidence>
<dbReference type="Gene3D" id="1.20.1250.20">
    <property type="entry name" value="MFS general substrate transporter like domains"/>
    <property type="match status" value="1"/>
</dbReference>
<dbReference type="AlphaFoldDB" id="A0A6G1HG64"/>
<feature type="compositionally biased region" description="Basic and acidic residues" evidence="5">
    <location>
        <begin position="323"/>
        <end position="338"/>
    </location>
</feature>
<feature type="region of interest" description="Disordered" evidence="5">
    <location>
        <begin position="256"/>
        <end position="350"/>
    </location>
</feature>
<feature type="compositionally biased region" description="Basic and acidic residues" evidence="5">
    <location>
        <begin position="266"/>
        <end position="313"/>
    </location>
</feature>
<feature type="transmembrane region" description="Helical" evidence="6">
    <location>
        <begin position="140"/>
        <end position="164"/>
    </location>
</feature>
<dbReference type="PANTHER" id="PTHR23502">
    <property type="entry name" value="MAJOR FACILITATOR SUPERFAMILY"/>
    <property type="match status" value="1"/>
</dbReference>
<dbReference type="Proteomes" id="UP000800041">
    <property type="component" value="Unassembled WGS sequence"/>
</dbReference>
<dbReference type="OrthoDB" id="2585655at2759"/>
<feature type="transmembrane region" description="Helical" evidence="6">
    <location>
        <begin position="112"/>
        <end position="134"/>
    </location>
</feature>
<evidence type="ECO:0000256" key="5">
    <source>
        <dbReference type="SAM" id="MobiDB-lite"/>
    </source>
</evidence>
<feature type="transmembrane region" description="Helical" evidence="6">
    <location>
        <begin position="198"/>
        <end position="220"/>
    </location>
</feature>
<evidence type="ECO:0000259" key="7">
    <source>
        <dbReference type="PROSITE" id="PS50850"/>
    </source>
</evidence>
<evidence type="ECO:0000256" key="1">
    <source>
        <dbReference type="ARBA" id="ARBA00004141"/>
    </source>
</evidence>
<evidence type="ECO:0000256" key="3">
    <source>
        <dbReference type="ARBA" id="ARBA00022989"/>
    </source>
</evidence>
<keyword evidence="9" id="KW-1185">Reference proteome</keyword>
<dbReference type="InterPro" id="IPR036259">
    <property type="entry name" value="MFS_trans_sf"/>
</dbReference>
<organism evidence="8 9">
    <name type="scientific">Aulographum hederae CBS 113979</name>
    <dbReference type="NCBI Taxonomy" id="1176131"/>
    <lineage>
        <taxon>Eukaryota</taxon>
        <taxon>Fungi</taxon>
        <taxon>Dikarya</taxon>
        <taxon>Ascomycota</taxon>
        <taxon>Pezizomycotina</taxon>
        <taxon>Dothideomycetes</taxon>
        <taxon>Pleosporomycetidae</taxon>
        <taxon>Aulographales</taxon>
        <taxon>Aulographaceae</taxon>
    </lineage>
</organism>
<reference evidence="8" key="1">
    <citation type="journal article" date="2020" name="Stud. Mycol.">
        <title>101 Dothideomycetes genomes: a test case for predicting lifestyles and emergence of pathogens.</title>
        <authorList>
            <person name="Haridas S."/>
            <person name="Albert R."/>
            <person name="Binder M."/>
            <person name="Bloem J."/>
            <person name="Labutti K."/>
            <person name="Salamov A."/>
            <person name="Andreopoulos B."/>
            <person name="Baker S."/>
            <person name="Barry K."/>
            <person name="Bills G."/>
            <person name="Bluhm B."/>
            <person name="Cannon C."/>
            <person name="Castanera R."/>
            <person name="Culley D."/>
            <person name="Daum C."/>
            <person name="Ezra D."/>
            <person name="Gonzalez J."/>
            <person name="Henrissat B."/>
            <person name="Kuo A."/>
            <person name="Liang C."/>
            <person name="Lipzen A."/>
            <person name="Lutzoni F."/>
            <person name="Magnuson J."/>
            <person name="Mondo S."/>
            <person name="Nolan M."/>
            <person name="Ohm R."/>
            <person name="Pangilinan J."/>
            <person name="Park H.-J."/>
            <person name="Ramirez L."/>
            <person name="Alfaro M."/>
            <person name="Sun H."/>
            <person name="Tritt A."/>
            <person name="Yoshinaga Y."/>
            <person name="Zwiers L.-H."/>
            <person name="Turgeon B."/>
            <person name="Goodwin S."/>
            <person name="Spatafora J."/>
            <person name="Crous P."/>
            <person name="Grigoriev I."/>
        </authorList>
    </citation>
    <scope>NUCLEOTIDE SEQUENCE</scope>
    <source>
        <strain evidence="8">CBS 113979</strain>
    </source>
</reference>
<protein>
    <submittedName>
        <fullName evidence="8">MFS general substrate transporter</fullName>
    </submittedName>
</protein>
<sequence>MGWGVLDDKYMEYPPGTALIGDSGTVGSIGNEDQDTADTSHLKRHGDIILQPQPSADVNDPLNWSPLWKNSIMGILALSSGVTVSLAAMLAPGIQTIAKEYDVSFDMVTSMLLGLLGFWTGFTTFFTAAGASVWGKRPFFVIGTVILLATNIWGFAATSFPSLAAMRAIQGMASAPLETLVTSTVSDIFFVHQRGSRLAMWSVMLMSGALLGQIISGAIIERFGFQATFGFAAVIFALLLPAQYFLVPETAWNGPQSTLAKGSKKNSKDETKKEAETTVAIKEDEITKKDGEAGREETKKTDEEKETTVEIKEVQSNTSEVTTETKDKEVLTETKEVSSETTTTASGSEGLRPAFYDNIPANHICETYRSRIRLFRGRISNDSFWRGVIKPIPLVVYPAVIFATIVHGSFFTWLIVLGLLLNIVMQGPDYGLTPMQYGLTNLPLFFVTLLAAPLSGWAADASIKFMAKRNKGVFEPEFRLVLMLVAVPFSSIAYFAAAPAIANKVSIEVLIMLGCLQSFAVPFASQAALTYVIDCHPADANQAFVTINFLKAIMHFAATSQVSGWFERSGPYAVMYTVGVLNIVICAFTIPAYVYGKRFRSMVARSKLAAKIAANR</sequence>
<feature type="transmembrane region" description="Helical" evidence="6">
    <location>
        <begin position="572"/>
        <end position="595"/>
    </location>
</feature>
<dbReference type="GO" id="GO:0022857">
    <property type="term" value="F:transmembrane transporter activity"/>
    <property type="evidence" value="ECO:0007669"/>
    <property type="project" value="InterPro"/>
</dbReference>
<accession>A0A6G1HG64</accession>
<dbReference type="PANTHER" id="PTHR23502:SF20">
    <property type="entry name" value="TRANSPORTER, PUTATIVE (AFU_ORTHOLOGUE AFUA_6G13880)-RELATED"/>
    <property type="match status" value="1"/>
</dbReference>
<dbReference type="EMBL" id="ML977138">
    <property type="protein sequence ID" value="KAF1992019.1"/>
    <property type="molecule type" value="Genomic_DNA"/>
</dbReference>
<evidence type="ECO:0000256" key="4">
    <source>
        <dbReference type="ARBA" id="ARBA00023136"/>
    </source>
</evidence>
<feature type="compositionally biased region" description="Low complexity" evidence="5">
    <location>
        <begin position="339"/>
        <end position="349"/>
    </location>
</feature>
<feature type="transmembrane region" description="Helical" evidence="6">
    <location>
        <begin position="441"/>
        <end position="459"/>
    </location>
</feature>
<dbReference type="PROSITE" id="PS50850">
    <property type="entry name" value="MFS"/>
    <property type="match status" value="1"/>
</dbReference>
<gene>
    <name evidence="8" type="ORF">K402DRAFT_416506</name>
</gene>
<evidence type="ECO:0000313" key="8">
    <source>
        <dbReference type="EMBL" id="KAF1992019.1"/>
    </source>
</evidence>
<proteinExistence type="predicted"/>
<name>A0A6G1HG64_9PEZI</name>
<feature type="domain" description="Major facilitator superfamily (MFS) profile" evidence="7">
    <location>
        <begin position="72"/>
        <end position="594"/>
    </location>
</feature>
<dbReference type="InterPro" id="IPR020846">
    <property type="entry name" value="MFS_dom"/>
</dbReference>
<evidence type="ECO:0000256" key="6">
    <source>
        <dbReference type="SAM" id="Phobius"/>
    </source>
</evidence>
<comment type="subcellular location">
    <subcellularLocation>
        <location evidence="1">Membrane</location>
        <topology evidence="1">Multi-pass membrane protein</topology>
    </subcellularLocation>
</comment>
<dbReference type="GO" id="GO:0005886">
    <property type="term" value="C:plasma membrane"/>
    <property type="evidence" value="ECO:0007669"/>
    <property type="project" value="TreeGrafter"/>
</dbReference>